<evidence type="ECO:0000256" key="1">
    <source>
        <dbReference type="SAM" id="MobiDB-lite"/>
    </source>
</evidence>
<dbReference type="AlphaFoldDB" id="A0A8X6WZV3"/>
<keyword evidence="3" id="KW-1185">Reference proteome</keyword>
<gene>
    <name evidence="2" type="primary">NCL1_23767</name>
    <name evidence="2" type="ORF">TNIN_83831</name>
</gene>
<proteinExistence type="predicted"/>
<name>A0A8X6WZV3_9ARAC</name>
<feature type="compositionally biased region" description="Polar residues" evidence="1">
    <location>
        <begin position="364"/>
        <end position="382"/>
    </location>
</feature>
<evidence type="ECO:0000313" key="2">
    <source>
        <dbReference type="EMBL" id="GFY43281.1"/>
    </source>
</evidence>
<dbReference type="Proteomes" id="UP000886998">
    <property type="component" value="Unassembled WGS sequence"/>
</dbReference>
<dbReference type="OrthoDB" id="10681350at2759"/>
<dbReference type="EMBL" id="BMAV01003579">
    <property type="protein sequence ID" value="GFY43281.1"/>
    <property type="molecule type" value="Genomic_DNA"/>
</dbReference>
<organism evidence="2 3">
    <name type="scientific">Trichonephila inaurata madagascariensis</name>
    <dbReference type="NCBI Taxonomy" id="2747483"/>
    <lineage>
        <taxon>Eukaryota</taxon>
        <taxon>Metazoa</taxon>
        <taxon>Ecdysozoa</taxon>
        <taxon>Arthropoda</taxon>
        <taxon>Chelicerata</taxon>
        <taxon>Arachnida</taxon>
        <taxon>Araneae</taxon>
        <taxon>Araneomorphae</taxon>
        <taxon>Entelegynae</taxon>
        <taxon>Araneoidea</taxon>
        <taxon>Nephilidae</taxon>
        <taxon>Trichonephila</taxon>
        <taxon>Trichonephila inaurata</taxon>
    </lineage>
</organism>
<accession>A0A8X6WZV3</accession>
<feature type="region of interest" description="Disordered" evidence="1">
    <location>
        <begin position="364"/>
        <end position="407"/>
    </location>
</feature>
<sequence>MKESEEKFFIETSKGLLADLIQSVVAKESEEKSLQETNKELLNNLIESVVIKELEKKSLQETNKEFFENHSEVNLTDSKEKPLQKTDGELLNEESVNVMNSIEKSKKKDKVEASISANLGDDKENLKETVCTEANLNSENLHIHIEDTAVNNILEENSFNNHKHLGIQSCLLHCNSDSDFSDTPQNGVTNFSEDSMLSECSYECNSCQSSHSLCNSTESLRLDVPSESQTAFQKDSECTHPSSFSPPKSFSELNVSTTLCLPEKCSNQPSFEGFISKIDGNSVTAEELECSEALDPIPDIQDKSLAESGIINGEDMDLNQSHSLSIPQTFEVQSQTSKDDVQCDYFEEEHNHVPNLLPCASTPLQTINQSNAPSNDSSVSTQDDIHVLGSDNSKEPKSSNLLHESLDPKPSKLFFQTSKTTKVTSNSGKLCNPIENSDEIDENTDEKLFHKSPSYATLTSKYGLVFKDALSAESEQDLSHGEKKDPLQDESNVLSAINTISWNPNHGCHSWLFIAGNSGIARLTCVSELIKKENTSVSSQESNMS</sequence>
<evidence type="ECO:0000313" key="3">
    <source>
        <dbReference type="Proteomes" id="UP000886998"/>
    </source>
</evidence>
<reference evidence="2" key="1">
    <citation type="submission" date="2020-08" db="EMBL/GenBank/DDBJ databases">
        <title>Multicomponent nature underlies the extraordinary mechanical properties of spider dragline silk.</title>
        <authorList>
            <person name="Kono N."/>
            <person name="Nakamura H."/>
            <person name="Mori M."/>
            <person name="Yoshida Y."/>
            <person name="Ohtoshi R."/>
            <person name="Malay A.D."/>
            <person name="Moran D.A.P."/>
            <person name="Tomita M."/>
            <person name="Numata K."/>
            <person name="Arakawa K."/>
        </authorList>
    </citation>
    <scope>NUCLEOTIDE SEQUENCE</scope>
</reference>
<protein>
    <submittedName>
        <fullName evidence="2">General transcription factor 3C polypeptide 2</fullName>
    </submittedName>
</protein>
<comment type="caution">
    <text evidence="2">The sequence shown here is derived from an EMBL/GenBank/DDBJ whole genome shotgun (WGS) entry which is preliminary data.</text>
</comment>